<protein>
    <submittedName>
        <fullName evidence="1">Uncharacterized protein</fullName>
    </submittedName>
</protein>
<sequence>MILVLLSFVCGVGADDCAFAEDIVPRGIPPRTSTRTFPHLVVHLHYFESPRYDWCKIVIKRTNLAVFVNNAVLKAPPNVTFVVTASSPLPEADEFFASIGVDDPWGEAILPPAVHFQRTGNTDTDLCPRARVIRNYGNASHYLFLNDGARGPFGDEWVSTLAWPFAVDPTTRVLGVVISCEHSVHVQSWAIVVDARVKHEFIRVYDNACSMQKTDAIMQGEVAVGLAALAHGSIAAFRPPLYGFTRAAAECMRAEKTPRLISDLQNCRNPLGPLSTLRTPAKLSDIVFTKFGGSVMPFKPRDFKMRVANETGALFRQPTLGGELPCHAPSSFKMPGTCDRADDLVARGIPARTSNFIFPRLVAHLHYDENPEDRGRRVFASIGVDDPWGPAVLPANVVFRQVLSSRSSLCPRAWVLRDLDASHYLFVDGDARGPFGDAWLETLAWPFYLDTSTRVSGVALSCSQYVHVESWAIIVDARVKSLYWKLCQLSCSTRNAVRRIEIDATRAMLALGDATIAALWPPVYGVTLEAAGCLLRKKSAALCKDAINRKPPSNLTDVVFTMFFNNNATGTKSRVFTETAALFQGHRLAETKCRRESLIPRY</sequence>
<dbReference type="EMBL" id="JAQMWT010000208">
    <property type="protein sequence ID" value="KAJ8607554.1"/>
    <property type="molecule type" value="Genomic_DNA"/>
</dbReference>
<comment type="caution">
    <text evidence="1">The sequence shown here is derived from an EMBL/GenBank/DDBJ whole genome shotgun (WGS) entry which is preliminary data.</text>
</comment>
<dbReference type="AlphaFoldDB" id="A0AAD7UIA7"/>
<dbReference type="Proteomes" id="UP001230188">
    <property type="component" value="Unassembled WGS sequence"/>
</dbReference>
<gene>
    <name evidence="1" type="ORF">CTAYLR_009497</name>
</gene>
<proteinExistence type="predicted"/>
<evidence type="ECO:0000313" key="1">
    <source>
        <dbReference type="EMBL" id="KAJ8607554.1"/>
    </source>
</evidence>
<name>A0AAD7UIA7_9STRA</name>
<organism evidence="1 2">
    <name type="scientific">Chrysophaeum taylorii</name>
    <dbReference type="NCBI Taxonomy" id="2483200"/>
    <lineage>
        <taxon>Eukaryota</taxon>
        <taxon>Sar</taxon>
        <taxon>Stramenopiles</taxon>
        <taxon>Ochrophyta</taxon>
        <taxon>Pelagophyceae</taxon>
        <taxon>Pelagomonadales</taxon>
        <taxon>Pelagomonadaceae</taxon>
        <taxon>Chrysophaeum</taxon>
    </lineage>
</organism>
<evidence type="ECO:0000313" key="2">
    <source>
        <dbReference type="Proteomes" id="UP001230188"/>
    </source>
</evidence>
<keyword evidence="2" id="KW-1185">Reference proteome</keyword>
<accession>A0AAD7UIA7</accession>
<reference evidence="1" key="1">
    <citation type="submission" date="2023-01" db="EMBL/GenBank/DDBJ databases">
        <title>Metagenome sequencing of chrysophaentin producing Chrysophaeum taylorii.</title>
        <authorList>
            <person name="Davison J."/>
            <person name="Bewley C."/>
        </authorList>
    </citation>
    <scope>NUCLEOTIDE SEQUENCE</scope>
    <source>
        <strain evidence="1">NIES-1699</strain>
    </source>
</reference>